<evidence type="ECO:0000313" key="1">
    <source>
        <dbReference type="EMBL" id="MBX37736.1"/>
    </source>
</evidence>
<dbReference type="AlphaFoldDB" id="A0A2P2N5R6"/>
<protein>
    <submittedName>
        <fullName evidence="1">Uncharacterized protein</fullName>
    </submittedName>
</protein>
<organism evidence="1">
    <name type="scientific">Rhizophora mucronata</name>
    <name type="common">Asiatic mangrove</name>
    <dbReference type="NCBI Taxonomy" id="61149"/>
    <lineage>
        <taxon>Eukaryota</taxon>
        <taxon>Viridiplantae</taxon>
        <taxon>Streptophyta</taxon>
        <taxon>Embryophyta</taxon>
        <taxon>Tracheophyta</taxon>
        <taxon>Spermatophyta</taxon>
        <taxon>Magnoliopsida</taxon>
        <taxon>eudicotyledons</taxon>
        <taxon>Gunneridae</taxon>
        <taxon>Pentapetalae</taxon>
        <taxon>rosids</taxon>
        <taxon>fabids</taxon>
        <taxon>Malpighiales</taxon>
        <taxon>Rhizophoraceae</taxon>
        <taxon>Rhizophora</taxon>
    </lineage>
</organism>
<accession>A0A2P2N5R6</accession>
<proteinExistence type="predicted"/>
<name>A0A2P2N5R6_RHIMU</name>
<dbReference type="EMBL" id="GGEC01057252">
    <property type="protein sequence ID" value="MBX37736.1"/>
    <property type="molecule type" value="Transcribed_RNA"/>
</dbReference>
<reference evidence="1" key="1">
    <citation type="submission" date="2018-02" db="EMBL/GenBank/DDBJ databases">
        <title>Rhizophora mucronata_Transcriptome.</title>
        <authorList>
            <person name="Meera S.P."/>
            <person name="Sreeshan A."/>
            <person name="Augustine A."/>
        </authorList>
    </citation>
    <scope>NUCLEOTIDE SEQUENCE</scope>
    <source>
        <tissue evidence="1">Leaf</tissue>
    </source>
</reference>
<sequence>MSTWNIIKARRPRLLISESILSTSSSFPLTCTSTFKCSSRGKSFKIMPCKDRSRR</sequence>